<reference evidence="2 3" key="1">
    <citation type="submission" date="2023-01" db="EMBL/GenBank/DDBJ databases">
        <title>Analysis of 21 Apiospora genomes using comparative genomics revels a genus with tremendous synthesis potential of carbohydrate active enzymes and secondary metabolites.</title>
        <authorList>
            <person name="Sorensen T."/>
        </authorList>
    </citation>
    <scope>NUCLEOTIDE SEQUENCE [LARGE SCALE GENOMIC DNA]</scope>
    <source>
        <strain evidence="2 3">CBS 33761</strain>
    </source>
</reference>
<protein>
    <submittedName>
        <fullName evidence="2">Uncharacterized protein</fullName>
    </submittedName>
</protein>
<name>A0ABR1SY49_9PEZI</name>
<feature type="compositionally biased region" description="Basic and acidic residues" evidence="1">
    <location>
        <begin position="302"/>
        <end position="317"/>
    </location>
</feature>
<keyword evidence="3" id="KW-1185">Reference proteome</keyword>
<evidence type="ECO:0000313" key="3">
    <source>
        <dbReference type="Proteomes" id="UP001444661"/>
    </source>
</evidence>
<evidence type="ECO:0000256" key="1">
    <source>
        <dbReference type="SAM" id="MobiDB-lite"/>
    </source>
</evidence>
<accession>A0ABR1SY49</accession>
<feature type="region of interest" description="Disordered" evidence="1">
    <location>
        <begin position="349"/>
        <end position="375"/>
    </location>
</feature>
<feature type="region of interest" description="Disordered" evidence="1">
    <location>
        <begin position="297"/>
        <end position="319"/>
    </location>
</feature>
<gene>
    <name evidence="2" type="ORF">PG993_007659</name>
</gene>
<proteinExistence type="predicted"/>
<dbReference type="Proteomes" id="UP001444661">
    <property type="component" value="Unassembled WGS sequence"/>
</dbReference>
<dbReference type="EMBL" id="JAQQWK010000006">
    <property type="protein sequence ID" value="KAK8039248.1"/>
    <property type="molecule type" value="Genomic_DNA"/>
</dbReference>
<organism evidence="2 3">
    <name type="scientific">Apiospora rasikravindrae</name>
    <dbReference type="NCBI Taxonomy" id="990691"/>
    <lineage>
        <taxon>Eukaryota</taxon>
        <taxon>Fungi</taxon>
        <taxon>Dikarya</taxon>
        <taxon>Ascomycota</taxon>
        <taxon>Pezizomycotina</taxon>
        <taxon>Sordariomycetes</taxon>
        <taxon>Xylariomycetidae</taxon>
        <taxon>Amphisphaeriales</taxon>
        <taxon>Apiosporaceae</taxon>
        <taxon>Apiospora</taxon>
    </lineage>
</organism>
<sequence length="483" mass="54769">MAEPLDFDEFMLSVPPDGLSLFVSSHLFLADQFNPQIDLMGVYENVESGQLRILPSTVHLQMDIRVDGAALVASDANDGFLEFLAESICQSPLWPSLGLSAMCTEITYETNDDDRPNIYLEVDHPDKAASLISPPESITTSIEGLFCRLDYRPIGHGRRHHEQSKSQQSPRRVGNHRAVDQPLFVPNQSNDSDDDRMQIGDMLDSQDEIDETCRRRRECTEQLTIAALYRMIGIKPRLSGIQGITPISPTLLDIAPAMWNAHYMELTRHHARQLPLIVNIIENAGTWRRTLQDKITTLSNENNKDPHAADDEQDPNRQHNPLHQHLWTLLRSNLRNKINIQPAAKKAHCSLGTTPDDAEAQHFSSDASSRTPEDKGAELLDYEYDDWEQDESQLSPSWAVQLENDISDYEPSEAELDFWSASTYQKPQGDEFNQEDNIVDGMENEDMLPDSQGLHDDWAYDDINPEPAYVRKQFLQSGHLDRG</sequence>
<evidence type="ECO:0000313" key="2">
    <source>
        <dbReference type="EMBL" id="KAK8039248.1"/>
    </source>
</evidence>
<comment type="caution">
    <text evidence="2">The sequence shown here is derived from an EMBL/GenBank/DDBJ whole genome shotgun (WGS) entry which is preliminary data.</text>
</comment>
<feature type="region of interest" description="Disordered" evidence="1">
    <location>
        <begin position="156"/>
        <end position="195"/>
    </location>
</feature>